<feature type="compositionally biased region" description="Polar residues" evidence="1">
    <location>
        <begin position="1"/>
        <end position="15"/>
    </location>
</feature>
<dbReference type="RefSeq" id="WP_182370704.1">
    <property type="nucleotide sequence ID" value="NZ_CP059139.1"/>
</dbReference>
<feature type="region of interest" description="Disordered" evidence="1">
    <location>
        <begin position="1"/>
        <end position="26"/>
    </location>
</feature>
<name>A0A7G5DSR0_9PSED</name>
<gene>
    <name evidence="2" type="ORF">HS968_06905</name>
</gene>
<dbReference type="EMBL" id="CP059139">
    <property type="protein sequence ID" value="QMV64785.1"/>
    <property type="molecule type" value="Genomic_DNA"/>
</dbReference>
<dbReference type="Proteomes" id="UP000515276">
    <property type="component" value="Chromosome"/>
</dbReference>
<protein>
    <submittedName>
        <fullName evidence="2">Uncharacterized protein</fullName>
    </submittedName>
</protein>
<reference evidence="2 3" key="1">
    <citation type="journal article" date="2020" name="G3 (Bethesda)">
        <title>CeMbio - The Caenorhabditis elegans Microbiome Resource.</title>
        <authorList>
            <person name="Dirksen P."/>
            <person name="Assie A."/>
            <person name="Zimmermann J."/>
            <person name="Zhang F."/>
            <person name="Tietje A.M."/>
            <person name="Marsh S.A."/>
            <person name="Felix M.A."/>
            <person name="Shapira M."/>
            <person name="Kaleta C."/>
            <person name="Schulenburg H."/>
            <person name="Samuel B."/>
        </authorList>
    </citation>
    <scope>NUCLEOTIDE SEQUENCE [LARGE SCALE GENOMIC DNA]</scope>
    <source>
        <strain evidence="2 3">MSPm1</strain>
    </source>
</reference>
<accession>A0A7G5DSR0</accession>
<organism evidence="2 3">
    <name type="scientific">Pseudomonas berkeleyensis</name>
    <dbReference type="NCBI Taxonomy" id="2726956"/>
    <lineage>
        <taxon>Bacteria</taxon>
        <taxon>Pseudomonadati</taxon>
        <taxon>Pseudomonadota</taxon>
        <taxon>Gammaproteobacteria</taxon>
        <taxon>Pseudomonadales</taxon>
        <taxon>Pseudomonadaceae</taxon>
        <taxon>Pseudomonas</taxon>
    </lineage>
</organism>
<evidence type="ECO:0000313" key="2">
    <source>
        <dbReference type="EMBL" id="QMV64785.1"/>
    </source>
</evidence>
<dbReference type="AlphaFoldDB" id="A0A7G5DSR0"/>
<sequence length="55" mass="6000">MQAQDLETVTPAKSNEQTDIHERQPYLAPSLVQLELKRTEGSTPGGVNDGLANYS</sequence>
<keyword evidence="3" id="KW-1185">Reference proteome</keyword>
<proteinExistence type="predicted"/>
<evidence type="ECO:0000256" key="1">
    <source>
        <dbReference type="SAM" id="MobiDB-lite"/>
    </source>
</evidence>
<evidence type="ECO:0000313" key="3">
    <source>
        <dbReference type="Proteomes" id="UP000515276"/>
    </source>
</evidence>